<comment type="subcellular location">
    <subcellularLocation>
        <location evidence="2">Golgi apparatus membrane</location>
        <topology evidence="2">Multi-pass membrane protein</topology>
    </subcellularLocation>
    <subcellularLocation>
        <location evidence="1">Mitochondrion membrane</location>
        <topology evidence="1">Multi-pass membrane protein</topology>
    </subcellularLocation>
</comment>
<comment type="similarity">
    <text evidence="12">Belongs to the DHHC palmitoyltransferase family. ERF2/ZDHHC9 subfamily.</text>
</comment>
<organism evidence="17 18">
    <name type="scientific">Phrynosoma platyrhinos</name>
    <name type="common">Desert horned lizard</name>
    <dbReference type="NCBI Taxonomy" id="52577"/>
    <lineage>
        <taxon>Eukaryota</taxon>
        <taxon>Metazoa</taxon>
        <taxon>Chordata</taxon>
        <taxon>Craniata</taxon>
        <taxon>Vertebrata</taxon>
        <taxon>Euteleostomi</taxon>
        <taxon>Lepidosauria</taxon>
        <taxon>Squamata</taxon>
        <taxon>Bifurcata</taxon>
        <taxon>Unidentata</taxon>
        <taxon>Episquamata</taxon>
        <taxon>Toxicofera</taxon>
        <taxon>Iguania</taxon>
        <taxon>Phrynosomatidae</taxon>
        <taxon>Phrynosomatinae</taxon>
        <taxon>Phrynosoma</taxon>
    </lineage>
</organism>
<evidence type="ECO:0000256" key="5">
    <source>
        <dbReference type="ARBA" id="ARBA00022989"/>
    </source>
</evidence>
<feature type="region of interest" description="Disordered" evidence="15">
    <location>
        <begin position="260"/>
        <end position="303"/>
    </location>
</feature>
<sequence length="753" mass="82972">MAHALNPQILETMLILLGGCPWLTRAVSPAIPLYNGLVFLFVLANFSMATFMDPGVFPRGIQVRMKWCATCHFYRPPRCSHCSVCDNCVEDFDHHCPWVNNCIGRRNYRYFFLFLLSLSAHMVGVFTFGLIFVLHHAEKLGAVHTAITMAVMCVAGLFFIPVIGLTGFHIVLVARGRTTNEQVTGKFRGGVNPFTRGCCGNVEHVLCSPLAPRYIVEPKKKQPVIVKPPFLRPDLTERQITVKISDNGIQANLNRSKSKVSLEGLEDKTMDVQPPLPPKGDTSKYSELGSSEECSLSPKLISPPTPAMYKYRPGFSNNPKVHYHGASEQISIQEGHKQGSVMEENDSSLDYQSEPSLDIPTYRKSSLHKTYQSSPLQIDSFAVNSRSLSLKSASRRGTDKMPLHSMKSEGTASTPYKSIFSPNSLSNRNGSLSYDSLLNPMSPSGRRCIAHSAMGSVGYHSPYLSAKMCHLRGRELQRPPPQSFSPVMGSPAPHPRDPSPVRYDNLSKTIMASIQERKEIEEREKLLHSHPDSVFADSGVYDTPSSYSLQQVSMLSEDPRSIAMRYGSRDNLMTAASFSVRNPVLQASVSSLSSAMTRASRTSTPSIQADLANNNVQAHQALQGRMSNGSYKSPSHQVPSSPVASNWKSQVAPSIDNWLQKLLDIAELDDRKEGMNFQKETLFFVVVLIPIDREDIQLKTPHSKINGQPKGISRAECRLGSTSSSQGAPVSPARHSNVKKVSGVGGTTYEISV</sequence>
<dbReference type="PANTHER" id="PTHR12349:SF1">
    <property type="entry name" value="PALMITOYLTRANSFERASE ZDHHC8"/>
    <property type="match status" value="1"/>
</dbReference>
<evidence type="ECO:0000256" key="12">
    <source>
        <dbReference type="ARBA" id="ARBA00023463"/>
    </source>
</evidence>
<feature type="transmembrane region" description="Helical" evidence="14">
    <location>
        <begin position="12"/>
        <end position="31"/>
    </location>
</feature>
<feature type="compositionally biased region" description="Low complexity" evidence="15">
    <location>
        <begin position="286"/>
        <end position="297"/>
    </location>
</feature>
<proteinExistence type="inferred from homology"/>
<keyword evidence="4 14" id="KW-0812">Transmembrane</keyword>
<evidence type="ECO:0000256" key="3">
    <source>
        <dbReference type="ARBA" id="ARBA00022679"/>
    </source>
</evidence>
<keyword evidence="10" id="KW-0449">Lipoprotein</keyword>
<feature type="domain" description="Palmitoyltransferase DHHC" evidence="16">
    <location>
        <begin position="64"/>
        <end position="184"/>
    </location>
</feature>
<keyword evidence="11 14" id="KW-0012">Acyltransferase</keyword>
<feature type="region of interest" description="Disordered" evidence="15">
    <location>
        <begin position="718"/>
        <end position="741"/>
    </location>
</feature>
<evidence type="ECO:0000259" key="16">
    <source>
        <dbReference type="Pfam" id="PF01529"/>
    </source>
</evidence>
<evidence type="ECO:0000256" key="9">
    <source>
        <dbReference type="ARBA" id="ARBA00023139"/>
    </source>
</evidence>
<dbReference type="Proteomes" id="UP000826234">
    <property type="component" value="Unassembled WGS sequence"/>
</dbReference>
<keyword evidence="7" id="KW-0496">Mitochondrion</keyword>
<evidence type="ECO:0000256" key="8">
    <source>
        <dbReference type="ARBA" id="ARBA00023136"/>
    </source>
</evidence>
<evidence type="ECO:0000256" key="11">
    <source>
        <dbReference type="ARBA" id="ARBA00023315"/>
    </source>
</evidence>
<keyword evidence="3 14" id="KW-0808">Transferase</keyword>
<dbReference type="PROSITE" id="PS50216">
    <property type="entry name" value="DHHC"/>
    <property type="match status" value="1"/>
</dbReference>
<evidence type="ECO:0000256" key="15">
    <source>
        <dbReference type="SAM" id="MobiDB-lite"/>
    </source>
</evidence>
<keyword evidence="8 14" id="KW-0472">Membrane</keyword>
<accession>A0ABQ7T7N2</accession>
<gene>
    <name evidence="17" type="ORF">JD844_015110</name>
</gene>
<evidence type="ECO:0000256" key="10">
    <source>
        <dbReference type="ARBA" id="ARBA00023288"/>
    </source>
</evidence>
<dbReference type="EMBL" id="JAIPUX010001211">
    <property type="protein sequence ID" value="KAH0625552.1"/>
    <property type="molecule type" value="Genomic_DNA"/>
</dbReference>
<reference evidence="17 18" key="1">
    <citation type="journal article" date="2022" name="Gigascience">
        <title>A chromosome-level genome assembly and annotation of the desert horned lizard, Phrynosoma platyrhinos, provides insight into chromosomal rearrangements among reptiles.</title>
        <authorList>
            <person name="Koochekian N."/>
            <person name="Ascanio A."/>
            <person name="Farleigh K."/>
            <person name="Card D.C."/>
            <person name="Schield D.R."/>
            <person name="Castoe T.A."/>
            <person name="Jezkova T."/>
        </authorList>
    </citation>
    <scope>NUCLEOTIDE SEQUENCE [LARGE SCALE GENOMIC DNA]</scope>
    <source>
        <strain evidence="17">NK-2021</strain>
    </source>
</reference>
<evidence type="ECO:0000256" key="14">
    <source>
        <dbReference type="RuleBase" id="RU079119"/>
    </source>
</evidence>
<evidence type="ECO:0000256" key="13">
    <source>
        <dbReference type="ARBA" id="ARBA00047790"/>
    </source>
</evidence>
<evidence type="ECO:0000256" key="6">
    <source>
        <dbReference type="ARBA" id="ARBA00023034"/>
    </source>
</evidence>
<evidence type="ECO:0000256" key="7">
    <source>
        <dbReference type="ARBA" id="ARBA00023128"/>
    </source>
</evidence>
<evidence type="ECO:0000313" key="17">
    <source>
        <dbReference type="EMBL" id="KAH0625552.1"/>
    </source>
</evidence>
<protein>
    <recommendedName>
        <fullName evidence="14">Palmitoyltransferase</fullName>
        <ecNumber evidence="14">2.3.1.225</ecNumber>
    </recommendedName>
</protein>
<comment type="catalytic activity">
    <reaction evidence="13">
        <text>L-cysteinyl-[protein] + hexadecanoyl-CoA = S-hexadecanoyl-L-cysteinyl-[protein] + CoA</text>
        <dbReference type="Rhea" id="RHEA:36683"/>
        <dbReference type="Rhea" id="RHEA-COMP:10131"/>
        <dbReference type="Rhea" id="RHEA-COMP:11032"/>
        <dbReference type="ChEBI" id="CHEBI:29950"/>
        <dbReference type="ChEBI" id="CHEBI:57287"/>
        <dbReference type="ChEBI" id="CHEBI:57379"/>
        <dbReference type="ChEBI" id="CHEBI:74151"/>
        <dbReference type="EC" id="2.3.1.225"/>
    </reaction>
    <physiologicalReaction direction="left-to-right" evidence="13">
        <dbReference type="Rhea" id="RHEA:36684"/>
    </physiologicalReaction>
</comment>
<evidence type="ECO:0000313" key="18">
    <source>
        <dbReference type="Proteomes" id="UP000826234"/>
    </source>
</evidence>
<feature type="region of interest" description="Disordered" evidence="15">
    <location>
        <begin position="332"/>
        <end position="357"/>
    </location>
</feature>
<feature type="transmembrane region" description="Helical" evidence="14">
    <location>
        <begin position="110"/>
        <end position="134"/>
    </location>
</feature>
<feature type="transmembrane region" description="Helical" evidence="14">
    <location>
        <begin position="146"/>
        <end position="172"/>
    </location>
</feature>
<evidence type="ECO:0000256" key="4">
    <source>
        <dbReference type="ARBA" id="ARBA00022692"/>
    </source>
</evidence>
<evidence type="ECO:0000256" key="2">
    <source>
        <dbReference type="ARBA" id="ARBA00004653"/>
    </source>
</evidence>
<keyword evidence="6" id="KW-0333">Golgi apparatus</keyword>
<feature type="compositionally biased region" description="Polar residues" evidence="15">
    <location>
        <begin position="408"/>
        <end position="421"/>
    </location>
</feature>
<name>A0ABQ7T7N2_PHRPL</name>
<dbReference type="EC" id="2.3.1.225" evidence="14"/>
<keyword evidence="18" id="KW-1185">Reference proteome</keyword>
<feature type="region of interest" description="Disordered" evidence="15">
    <location>
        <begin position="390"/>
        <end position="421"/>
    </location>
</feature>
<evidence type="ECO:0000256" key="1">
    <source>
        <dbReference type="ARBA" id="ARBA00004225"/>
    </source>
</evidence>
<comment type="caution">
    <text evidence="17">The sequence shown here is derived from an EMBL/GenBank/DDBJ whole genome shotgun (WGS) entry which is preliminary data.</text>
</comment>
<keyword evidence="5 14" id="KW-1133">Transmembrane helix</keyword>
<dbReference type="Pfam" id="PF01529">
    <property type="entry name" value="DHHC"/>
    <property type="match status" value="1"/>
</dbReference>
<dbReference type="PANTHER" id="PTHR12349">
    <property type="entry name" value="ANKYRIN REPEAT AND LEM DOMAIN-CONTAINING PROTEIN 2"/>
    <property type="match status" value="1"/>
</dbReference>
<dbReference type="InterPro" id="IPR001594">
    <property type="entry name" value="Palmitoyltrfase_DHHC"/>
</dbReference>
<feature type="region of interest" description="Disordered" evidence="15">
    <location>
        <begin position="477"/>
        <end position="501"/>
    </location>
</feature>
<feature type="transmembrane region" description="Helical" evidence="14">
    <location>
        <begin position="37"/>
        <end position="57"/>
    </location>
</feature>
<keyword evidence="9" id="KW-0564">Palmitate</keyword>
<comment type="domain">
    <text evidence="14">The DHHC domain is required for palmitoyltransferase activity.</text>
</comment>